<feature type="non-terminal residue" evidence="1">
    <location>
        <position position="1"/>
    </location>
</feature>
<gene>
    <name evidence="1" type="ORF">S01H4_13186</name>
</gene>
<dbReference type="EMBL" id="BART01005817">
    <property type="protein sequence ID" value="GAG54254.1"/>
    <property type="molecule type" value="Genomic_DNA"/>
</dbReference>
<organism evidence="1">
    <name type="scientific">marine sediment metagenome</name>
    <dbReference type="NCBI Taxonomy" id="412755"/>
    <lineage>
        <taxon>unclassified sequences</taxon>
        <taxon>metagenomes</taxon>
        <taxon>ecological metagenomes</taxon>
    </lineage>
</organism>
<evidence type="ECO:0000313" key="1">
    <source>
        <dbReference type="EMBL" id="GAG54254.1"/>
    </source>
</evidence>
<sequence>VTLPVTIESTPSIFPIFTAVEGEVILDPKTNEVLDRELDLIAQARIMTVKEKLSIALVTTKFSNADIMPTDIVEVIR</sequence>
<protein>
    <submittedName>
        <fullName evidence="1">Uncharacterized protein</fullName>
    </submittedName>
</protein>
<accession>X0YEA2</accession>
<comment type="caution">
    <text evidence="1">The sequence shown here is derived from an EMBL/GenBank/DDBJ whole genome shotgun (WGS) entry which is preliminary data.</text>
</comment>
<dbReference type="AlphaFoldDB" id="X0YEA2"/>
<reference evidence="1" key="1">
    <citation type="journal article" date="2014" name="Front. Microbiol.">
        <title>High frequency of phylogenetically diverse reductive dehalogenase-homologous genes in deep subseafloor sedimentary metagenomes.</title>
        <authorList>
            <person name="Kawai M."/>
            <person name="Futagami T."/>
            <person name="Toyoda A."/>
            <person name="Takaki Y."/>
            <person name="Nishi S."/>
            <person name="Hori S."/>
            <person name="Arai W."/>
            <person name="Tsubouchi T."/>
            <person name="Morono Y."/>
            <person name="Uchiyama I."/>
            <person name="Ito T."/>
            <person name="Fujiyama A."/>
            <person name="Inagaki F."/>
            <person name="Takami H."/>
        </authorList>
    </citation>
    <scope>NUCLEOTIDE SEQUENCE</scope>
    <source>
        <strain evidence="1">Expedition CK06-06</strain>
    </source>
</reference>
<name>X0YEA2_9ZZZZ</name>
<proteinExistence type="predicted"/>